<keyword evidence="3" id="KW-0444">Lipid biosynthesis</keyword>
<dbReference type="InterPro" id="IPR011053">
    <property type="entry name" value="Single_hybrid_motif"/>
</dbReference>
<keyword evidence="3" id="KW-0276">Fatty acid metabolism</keyword>
<comment type="pathway">
    <text evidence="3">Lipid metabolism; fatty acid biosynthesis.</text>
</comment>
<evidence type="ECO:0000256" key="2">
    <source>
        <dbReference type="ARBA" id="ARBA00023267"/>
    </source>
</evidence>
<dbReference type="InterPro" id="IPR000089">
    <property type="entry name" value="Biotin_lipoyl"/>
</dbReference>
<keyword evidence="3" id="KW-0443">Lipid metabolism</keyword>
<name>A0A1Z1M4M7_OSMFI</name>
<dbReference type="SUPFAM" id="SSF51230">
    <property type="entry name" value="Single hybrid motif"/>
    <property type="match status" value="1"/>
</dbReference>
<evidence type="ECO:0000259" key="4">
    <source>
        <dbReference type="PROSITE" id="PS50968"/>
    </source>
</evidence>
<dbReference type="GO" id="GO:0006633">
    <property type="term" value="P:fatty acid biosynthetic process"/>
    <property type="evidence" value="ECO:0007669"/>
    <property type="project" value="UniProtKB-UniPathway"/>
</dbReference>
<dbReference type="AlphaFoldDB" id="A0A1Z1M4M7"/>
<proteinExistence type="predicted"/>
<keyword evidence="3" id="KW-0275">Fatty acid biosynthesis</keyword>
<dbReference type="Gene3D" id="2.40.50.100">
    <property type="match status" value="1"/>
</dbReference>
<accession>A0A1Z1M4M7</accession>
<dbReference type="GeneID" id="33353807"/>
<dbReference type="RefSeq" id="YP_009392298.1">
    <property type="nucleotide sequence ID" value="NC_035262.1"/>
</dbReference>
<dbReference type="PANTHER" id="PTHR45266">
    <property type="entry name" value="OXALOACETATE DECARBOXYLASE ALPHA CHAIN"/>
    <property type="match status" value="1"/>
</dbReference>
<dbReference type="CDD" id="cd06850">
    <property type="entry name" value="biotinyl_domain"/>
    <property type="match status" value="1"/>
</dbReference>
<evidence type="ECO:0000313" key="5">
    <source>
        <dbReference type="EMBL" id="ARW60860.1"/>
    </source>
</evidence>
<keyword evidence="3 5" id="KW-0150">Chloroplast</keyword>
<comment type="subcellular location">
    <subcellularLocation>
        <location evidence="3">Plastid</location>
        <location evidence="3">Chloroplast</location>
    </subcellularLocation>
</comment>
<dbReference type="GO" id="GO:0003989">
    <property type="term" value="F:acetyl-CoA carboxylase activity"/>
    <property type="evidence" value="ECO:0007669"/>
    <property type="project" value="InterPro"/>
</dbReference>
<organism evidence="5">
    <name type="scientific">Osmundaria fimbriata</name>
    <name type="common">Red alga</name>
    <name type="synonym">Delesseria fimbriata</name>
    <dbReference type="NCBI Taxonomy" id="228265"/>
    <lineage>
        <taxon>Eukaryota</taxon>
        <taxon>Rhodophyta</taxon>
        <taxon>Florideophyceae</taxon>
        <taxon>Rhodymeniophycidae</taxon>
        <taxon>Ceramiales</taxon>
        <taxon>Rhodomelaceae</taxon>
        <taxon>Amansieae</taxon>
        <taxon>Osmundaria</taxon>
    </lineage>
</organism>
<dbReference type="NCBIfam" id="TIGR00531">
    <property type="entry name" value="BCCP"/>
    <property type="match status" value="1"/>
</dbReference>
<dbReference type="PROSITE" id="PS50968">
    <property type="entry name" value="BIOTINYL_LIPOYL"/>
    <property type="match status" value="1"/>
</dbReference>
<comment type="function">
    <text evidence="3">This protein is a component of the acetyl coenzyme A carboxylase complex; first, biotin carboxylase catalyzes the carboxylation of the carrier protein and then the transcarboxylase transfers the carboxyl group to form malonyl-CoA.</text>
</comment>
<dbReference type="EMBL" id="MF101415">
    <property type="protein sequence ID" value="ARW60860.1"/>
    <property type="molecule type" value="Genomic_DNA"/>
</dbReference>
<dbReference type="UniPathway" id="UPA00094"/>
<geneLocation type="chloroplast" evidence="5"/>
<keyword evidence="3 5" id="KW-0934">Plastid</keyword>
<reference evidence="5" key="1">
    <citation type="journal article" date="2017" name="J. Phycol.">
        <title>Analysis of chloroplast genomes and a supermatrix inform reclassification of the Rhodomelaceae (Rhodophyta).</title>
        <authorList>
            <person name="Diaz-Tapia P."/>
            <person name="Maggs C.A."/>
            <person name="West J.A."/>
            <person name="Verbruggen H."/>
        </authorList>
    </citation>
    <scope>NUCLEOTIDE SEQUENCE</scope>
    <source>
        <strain evidence="5">JW2841</strain>
    </source>
</reference>
<dbReference type="InterPro" id="IPR001249">
    <property type="entry name" value="AcCoA_biotinCC"/>
</dbReference>
<protein>
    <recommendedName>
        <fullName evidence="1 3">Biotin carboxyl carrier protein of acetyl-CoA carboxylase</fullName>
    </recommendedName>
</protein>
<dbReference type="GO" id="GO:0009507">
    <property type="term" value="C:chloroplast"/>
    <property type="evidence" value="ECO:0007669"/>
    <property type="project" value="UniProtKB-SubCell"/>
</dbReference>
<feature type="domain" description="Lipoyl-binding" evidence="4">
    <location>
        <begin position="99"/>
        <end position="175"/>
    </location>
</feature>
<sequence>MITLKDISKLIRSINNNDIKKIKIEKHHTKIIINKIKNEKPNIEINKKNYSTIANYQNNKYIEHANNTSSKDKQNNNISESLKLNQQVDENLAEKSIIYSTIISPMVGTFYRSPAPNEMPFIEINDLVNPKQIVCIIEAMKLMNEIEAEVQGEIVEILVKDGDIVDCGQALMKVKIK</sequence>
<dbReference type="Pfam" id="PF00364">
    <property type="entry name" value="Biotin_lipoyl"/>
    <property type="match status" value="1"/>
</dbReference>
<evidence type="ECO:0000256" key="3">
    <source>
        <dbReference type="RuleBase" id="RU364072"/>
    </source>
</evidence>
<dbReference type="PANTHER" id="PTHR45266:SF3">
    <property type="entry name" value="OXALOACETATE DECARBOXYLASE ALPHA CHAIN"/>
    <property type="match status" value="1"/>
</dbReference>
<gene>
    <name evidence="5" type="primary">accB</name>
</gene>
<dbReference type="GO" id="GO:0009317">
    <property type="term" value="C:acetyl-CoA carboxylase complex"/>
    <property type="evidence" value="ECO:0007669"/>
    <property type="project" value="InterPro"/>
</dbReference>
<keyword evidence="2 3" id="KW-0092">Biotin</keyword>
<dbReference type="PRINTS" id="PR01071">
    <property type="entry name" value="ACOABIOTINCC"/>
</dbReference>
<dbReference type="InterPro" id="IPR050709">
    <property type="entry name" value="Biotin_Carboxyl_Carrier/Decarb"/>
</dbReference>
<evidence type="ECO:0000256" key="1">
    <source>
        <dbReference type="ARBA" id="ARBA00017562"/>
    </source>
</evidence>